<dbReference type="InterPro" id="IPR036259">
    <property type="entry name" value="MFS_trans_sf"/>
</dbReference>
<feature type="transmembrane region" description="Helical" evidence="10">
    <location>
        <begin position="427"/>
        <end position="445"/>
    </location>
</feature>
<feature type="compositionally biased region" description="Pro residues" evidence="9">
    <location>
        <begin position="12"/>
        <end position="24"/>
    </location>
</feature>
<dbReference type="PANTHER" id="PTHR23501">
    <property type="entry name" value="MAJOR FACILITATOR SUPERFAMILY"/>
    <property type="match status" value="1"/>
</dbReference>
<dbReference type="AlphaFoldDB" id="A0A3N7HU68"/>
<feature type="transmembrane region" description="Helical" evidence="10">
    <location>
        <begin position="226"/>
        <end position="245"/>
    </location>
</feature>
<evidence type="ECO:0000256" key="2">
    <source>
        <dbReference type="ARBA" id="ARBA00008537"/>
    </source>
</evidence>
<comment type="caution">
    <text evidence="12">The sequence shown here is derived from an EMBL/GenBank/DDBJ whole genome shotgun (WGS) entry which is preliminary data.</text>
</comment>
<evidence type="ECO:0000256" key="5">
    <source>
        <dbReference type="ARBA" id="ARBA00022519"/>
    </source>
</evidence>
<dbReference type="Pfam" id="PF07690">
    <property type="entry name" value="MFS_1"/>
    <property type="match status" value="1"/>
</dbReference>
<evidence type="ECO:0000256" key="4">
    <source>
        <dbReference type="ARBA" id="ARBA00022475"/>
    </source>
</evidence>
<feature type="transmembrane region" description="Helical" evidence="10">
    <location>
        <begin position="504"/>
        <end position="522"/>
    </location>
</feature>
<dbReference type="GO" id="GO:0015721">
    <property type="term" value="P:bile acid and bile salt transport"/>
    <property type="evidence" value="ECO:0007669"/>
    <property type="project" value="UniProtKB-ARBA"/>
</dbReference>
<feature type="domain" description="Major facilitator superfamily (MFS) profile" evidence="11">
    <location>
        <begin position="40"/>
        <end position="527"/>
    </location>
</feature>
<feature type="transmembrane region" description="Helical" evidence="10">
    <location>
        <begin position="78"/>
        <end position="97"/>
    </location>
</feature>
<feature type="transmembrane region" description="Helical" evidence="10">
    <location>
        <begin position="165"/>
        <end position="186"/>
    </location>
</feature>
<evidence type="ECO:0000256" key="6">
    <source>
        <dbReference type="ARBA" id="ARBA00022692"/>
    </source>
</evidence>
<dbReference type="PANTHER" id="PTHR23501:SF174">
    <property type="entry name" value="MULTIDRUG EXPORT PROTEIN EMRB-RELATED"/>
    <property type="match status" value="1"/>
</dbReference>
<evidence type="ECO:0000256" key="1">
    <source>
        <dbReference type="ARBA" id="ARBA00004429"/>
    </source>
</evidence>
<protein>
    <submittedName>
        <fullName evidence="12">DHA2 family efflux MFS transporter permease subunit</fullName>
    </submittedName>
</protein>
<dbReference type="GO" id="GO:0005886">
    <property type="term" value="C:plasma membrane"/>
    <property type="evidence" value="ECO:0007669"/>
    <property type="project" value="UniProtKB-SubCell"/>
</dbReference>
<dbReference type="PROSITE" id="PS50850">
    <property type="entry name" value="MFS"/>
    <property type="match status" value="1"/>
</dbReference>
<dbReference type="CDD" id="cd17503">
    <property type="entry name" value="MFS_LmrB_MDR_like"/>
    <property type="match status" value="1"/>
</dbReference>
<evidence type="ECO:0000313" key="12">
    <source>
        <dbReference type="EMBL" id="RQP25878.1"/>
    </source>
</evidence>
<evidence type="ECO:0000256" key="7">
    <source>
        <dbReference type="ARBA" id="ARBA00022989"/>
    </source>
</evidence>
<dbReference type="InterPro" id="IPR011701">
    <property type="entry name" value="MFS"/>
</dbReference>
<dbReference type="Gene3D" id="1.20.1250.20">
    <property type="entry name" value="MFS general substrate transporter like domains"/>
    <property type="match status" value="1"/>
</dbReference>
<evidence type="ECO:0000259" key="11">
    <source>
        <dbReference type="PROSITE" id="PS50850"/>
    </source>
</evidence>
<name>A0A3N7HU68_9BURK</name>
<dbReference type="NCBIfam" id="TIGR00711">
    <property type="entry name" value="efflux_EmrB"/>
    <property type="match status" value="1"/>
</dbReference>
<keyword evidence="4" id="KW-1003">Cell membrane</keyword>
<evidence type="ECO:0000256" key="8">
    <source>
        <dbReference type="ARBA" id="ARBA00023136"/>
    </source>
</evidence>
<evidence type="ECO:0000313" key="13">
    <source>
        <dbReference type="Proteomes" id="UP000267464"/>
    </source>
</evidence>
<sequence>MSNASAVLDGPGSPPAPPAPPTPPRVVQSGPLHGTQLVLGTLALSLATFMNVLDSSIANVSIPAIAGDMGVSPAQGTWVITSFAVANAISVPLTGWLTQRFGQVRLFVASVILFVIASWLCGLAPNIESLIFFRVVQGLVAGPMIPLSQTLLLGSYPPAKAGSAMAMWAMTVLVAPVVGPLLGGWITDNISWPWIFYINIPVGIVAAGITWSIYHKRDPGPKRVPLDYVGLGLLVLWVGSLQIMIDKGKELDWFNSTQIIMLAVMAVVGFLFFLAWELTETHPIVDLRLFSRRNFALGTVALSLGYGLFFGNVVLMPLWLQQYMGYTATWAGMAMAPVGVLAIILSPWVGKNVSKIDPRKLATVAFLGFGLVLYLRSRFNTQTEFSGVLIPTLMQGAAMAFFFIPLQAIVFSGLPPPRMPAAAGLSNFVRITMGAVGTSIFTTVWESRANMHHAHIAESINRGNDAATATLAQLGATGMSPEQGLAMVNRLIDQQAYTLAATDLFYLSSVLFVLMVSVVWLTKPKTGQAMGDGGGAH</sequence>
<dbReference type="FunFam" id="1.20.1720.10:FF:000002">
    <property type="entry name" value="Multidrug resistance protein B"/>
    <property type="match status" value="1"/>
</dbReference>
<feature type="transmembrane region" description="Helical" evidence="10">
    <location>
        <begin position="192"/>
        <end position="214"/>
    </location>
</feature>
<proteinExistence type="inferred from homology"/>
<feature type="transmembrane region" description="Helical" evidence="10">
    <location>
        <begin position="131"/>
        <end position="153"/>
    </location>
</feature>
<dbReference type="OrthoDB" id="9807274at2"/>
<dbReference type="Proteomes" id="UP000267464">
    <property type="component" value="Unassembled WGS sequence"/>
</dbReference>
<dbReference type="EMBL" id="QUSW01000001">
    <property type="protein sequence ID" value="RQP25878.1"/>
    <property type="molecule type" value="Genomic_DNA"/>
</dbReference>
<dbReference type="Gene3D" id="1.20.1720.10">
    <property type="entry name" value="Multidrug resistance protein D"/>
    <property type="match status" value="1"/>
</dbReference>
<accession>A0A3N7HU68</accession>
<comment type="similarity">
    <text evidence="2">Belongs to the major facilitator superfamily. EmrB family.</text>
</comment>
<dbReference type="GO" id="GO:1990961">
    <property type="term" value="P:xenobiotic detoxification by transmembrane export across the plasma membrane"/>
    <property type="evidence" value="ECO:0007669"/>
    <property type="project" value="UniProtKB-ARBA"/>
</dbReference>
<keyword evidence="3" id="KW-0813">Transport</keyword>
<dbReference type="RefSeq" id="WP_124538546.1">
    <property type="nucleotide sequence ID" value="NZ_QUSW01000001.1"/>
</dbReference>
<feature type="transmembrane region" description="Helical" evidence="10">
    <location>
        <begin position="326"/>
        <end position="349"/>
    </location>
</feature>
<evidence type="ECO:0000256" key="9">
    <source>
        <dbReference type="SAM" id="MobiDB-lite"/>
    </source>
</evidence>
<gene>
    <name evidence="12" type="ORF">DZC73_02160</name>
</gene>
<organism evidence="12 13">
    <name type="scientific">Piscinibacter terrae</name>
    <dbReference type="NCBI Taxonomy" id="2496871"/>
    <lineage>
        <taxon>Bacteria</taxon>
        <taxon>Pseudomonadati</taxon>
        <taxon>Pseudomonadota</taxon>
        <taxon>Betaproteobacteria</taxon>
        <taxon>Burkholderiales</taxon>
        <taxon>Sphaerotilaceae</taxon>
        <taxon>Piscinibacter</taxon>
    </lineage>
</organism>
<keyword evidence="13" id="KW-1185">Reference proteome</keyword>
<keyword evidence="8 10" id="KW-0472">Membrane</keyword>
<feature type="transmembrane region" description="Helical" evidence="10">
    <location>
        <begin position="257"/>
        <end position="276"/>
    </location>
</feature>
<feature type="transmembrane region" description="Helical" evidence="10">
    <location>
        <begin position="397"/>
        <end position="415"/>
    </location>
</feature>
<dbReference type="SUPFAM" id="SSF103473">
    <property type="entry name" value="MFS general substrate transporter"/>
    <property type="match status" value="1"/>
</dbReference>
<dbReference type="GO" id="GO:0022857">
    <property type="term" value="F:transmembrane transporter activity"/>
    <property type="evidence" value="ECO:0007669"/>
    <property type="project" value="InterPro"/>
</dbReference>
<dbReference type="InterPro" id="IPR004638">
    <property type="entry name" value="EmrB-like"/>
</dbReference>
<evidence type="ECO:0000256" key="10">
    <source>
        <dbReference type="SAM" id="Phobius"/>
    </source>
</evidence>
<feature type="transmembrane region" description="Helical" evidence="10">
    <location>
        <begin position="361"/>
        <end position="377"/>
    </location>
</feature>
<feature type="region of interest" description="Disordered" evidence="9">
    <location>
        <begin position="1"/>
        <end position="27"/>
    </location>
</feature>
<reference evidence="12 13" key="1">
    <citation type="submission" date="2018-08" db="EMBL/GenBank/DDBJ databases">
        <authorList>
            <person name="Khan S.A."/>
            <person name="Jeon C.O."/>
            <person name="Chun B.H."/>
            <person name="Jeong S.E."/>
        </authorList>
    </citation>
    <scope>NUCLEOTIDE SEQUENCE [LARGE SCALE GENOMIC DNA]</scope>
    <source>
        <strain evidence="12 13">S-16</strain>
    </source>
</reference>
<reference evidence="12 13" key="2">
    <citation type="submission" date="2018-12" db="EMBL/GenBank/DDBJ databases">
        <title>Rhizobacter gummiphilus sp. nov., a rubber-degrading bacterium isolated from the soil of a botanical garden in Japan.</title>
        <authorList>
            <person name="Shunsuke S.S."/>
        </authorList>
    </citation>
    <scope>NUCLEOTIDE SEQUENCE [LARGE SCALE GENOMIC DNA]</scope>
    <source>
        <strain evidence="12 13">S-16</strain>
    </source>
</reference>
<keyword evidence="5" id="KW-0997">Cell inner membrane</keyword>
<keyword evidence="6 10" id="KW-0812">Transmembrane</keyword>
<dbReference type="InterPro" id="IPR020846">
    <property type="entry name" value="MFS_dom"/>
</dbReference>
<keyword evidence="7 10" id="KW-1133">Transmembrane helix</keyword>
<comment type="subcellular location">
    <subcellularLocation>
        <location evidence="1">Cell inner membrane</location>
        <topology evidence="1">Multi-pass membrane protein</topology>
    </subcellularLocation>
</comment>
<evidence type="ECO:0000256" key="3">
    <source>
        <dbReference type="ARBA" id="ARBA00022448"/>
    </source>
</evidence>
<feature type="transmembrane region" description="Helical" evidence="10">
    <location>
        <begin position="297"/>
        <end position="320"/>
    </location>
</feature>
<feature type="transmembrane region" description="Helical" evidence="10">
    <location>
        <begin position="104"/>
        <end position="125"/>
    </location>
</feature>